<proteinExistence type="predicted"/>
<dbReference type="Pfam" id="PF11731">
    <property type="entry name" value="Cdd1"/>
    <property type="match status" value="1"/>
</dbReference>
<organism evidence="1 2">
    <name type="scientific">Paenibacillus lacisoli</name>
    <dbReference type="NCBI Taxonomy" id="3064525"/>
    <lineage>
        <taxon>Bacteria</taxon>
        <taxon>Bacillati</taxon>
        <taxon>Bacillota</taxon>
        <taxon>Bacilli</taxon>
        <taxon>Bacillales</taxon>
        <taxon>Paenibacillaceae</taxon>
        <taxon>Paenibacillus</taxon>
    </lineage>
</organism>
<reference evidence="1 2" key="1">
    <citation type="submission" date="2023-07" db="EMBL/GenBank/DDBJ databases">
        <title>Paenibacillus sp. JX-17 nov. isolated from soil.</title>
        <authorList>
            <person name="Wan Y."/>
            <person name="Liu B."/>
        </authorList>
    </citation>
    <scope>NUCLEOTIDE SEQUENCE [LARGE SCALE GENOMIC DNA]</scope>
    <source>
        <strain evidence="1 2">JX-17</strain>
    </source>
</reference>
<dbReference type="Proteomes" id="UP001240171">
    <property type="component" value="Unassembled WGS sequence"/>
</dbReference>
<name>A0ABT9C8R5_9BACL</name>
<dbReference type="EMBL" id="JAUQTB010000002">
    <property type="protein sequence ID" value="MDO7905639.1"/>
    <property type="molecule type" value="Genomic_DNA"/>
</dbReference>
<comment type="caution">
    <text evidence="1">The sequence shown here is derived from an EMBL/GenBank/DDBJ whole genome shotgun (WGS) entry which is preliminary data.</text>
</comment>
<keyword evidence="2" id="KW-1185">Reference proteome</keyword>
<evidence type="ECO:0000313" key="1">
    <source>
        <dbReference type="EMBL" id="MDO7905639.1"/>
    </source>
</evidence>
<gene>
    <name evidence="1" type="ORF">Q5741_04340</name>
</gene>
<dbReference type="RefSeq" id="WP_305022843.1">
    <property type="nucleotide sequence ID" value="NZ_JAUQTB010000002.1"/>
</dbReference>
<dbReference type="InterPro" id="IPR021725">
    <property type="entry name" value="Cdd1"/>
</dbReference>
<protein>
    <submittedName>
        <fullName evidence="1">Helix-hairpin-helix domain-containing protein</fullName>
    </submittedName>
</protein>
<accession>A0ABT9C8R5</accession>
<sequence length="147" mass="17249">MKKNKTPKLELTAQERQRLRAHKSRLNEIHKLSLEDLSFILKVTSERAREIKALSEFQSVPSIGPQFAKDLMKLGYYELNELKNRDGAALFEDLERLIKVRIDPCVEDQFRLIVFVANHPGSDKQWWDFTEERKTYRAANGYANRPD</sequence>
<evidence type="ECO:0000313" key="2">
    <source>
        <dbReference type="Proteomes" id="UP001240171"/>
    </source>
</evidence>